<evidence type="ECO:0000313" key="3">
    <source>
        <dbReference type="Proteomes" id="UP001159363"/>
    </source>
</evidence>
<gene>
    <name evidence="2" type="ORF">PR048_031075</name>
</gene>
<protein>
    <submittedName>
        <fullName evidence="2">Uncharacterized protein</fullName>
    </submittedName>
</protein>
<feature type="compositionally biased region" description="Polar residues" evidence="1">
    <location>
        <begin position="15"/>
        <end position="25"/>
    </location>
</feature>
<sequence length="803" mass="88165">MEQRRNARAGGNGRSPKQNPPTSGSPRWEADSLTAPPPRPRFSWGSPVFASICIPALLRSHLISPSSVLKTALLRNMYLAVMEPSEALERLTPDVLAGVTTQPDEHDTADRHDVRARRTFTLYVFYSVFTIPRRNVSDKRPASDYASVQATGLRTRAAGKWICRNVTDRRTRTTSCRMSVTLGATLPVRTSRPRRLDVNGAVPDLDGQSMSATGPILSEIALPWPITTANEERSFSTLRRLKTYLHCAMGEDRLGGLALVTLEQKATAKLMQTKDSTDIRASGKFEVAVIGLITASPEQDPSNGQFSVVTALSQVALSPNLSQTPALVSTTVSYVFQACLLVVHPAYRSCHIARTVYIGTPRSKLRKHPHKLNFTVPYILERTSLLHWLLHSCEATPFLTELRVIGAHNCEVSIYWRRVTQDVPNKAWSNDKLDPAACVTARDVVFVAGNQKAVRSRDGVNGDFLRWKARRQLADRPESRDLGWRHCSRLRLLSVSFVKDHTDGAHDMAKCVSRARSEQMAACSPPLFCFLKLDFSPIAVSKRHEFEICFCLHTRKSTYVVLHRRKPIPLQVLGAAVAERGLPTDSCTKQLLVASTNSTFSINEHNNGIKTSEQQALTVHGYSIILNSLTVGEVILPNNLVGHEIPGLLFGEHDVSPDVTRWDACTSDVIRTIYMSDLQADVVSGGSDVTLCVRIRTSGNPAITSHQGEPGSISSRVTPGSSQVGIAPDGVAARQVSSGISPPPPPAPSFRRCSFPASFHNHRLSTPRPNLSTHFQSSVLLFHGSSVTRLTLGVFPSFAILLV</sequence>
<feature type="region of interest" description="Disordered" evidence="1">
    <location>
        <begin position="1"/>
        <end position="36"/>
    </location>
</feature>
<feature type="region of interest" description="Disordered" evidence="1">
    <location>
        <begin position="702"/>
        <end position="726"/>
    </location>
</feature>
<evidence type="ECO:0000313" key="2">
    <source>
        <dbReference type="EMBL" id="KAJ8867276.1"/>
    </source>
</evidence>
<evidence type="ECO:0000256" key="1">
    <source>
        <dbReference type="SAM" id="MobiDB-lite"/>
    </source>
</evidence>
<accession>A0ABQ9G481</accession>
<name>A0ABQ9G481_9NEOP</name>
<keyword evidence="3" id="KW-1185">Reference proteome</keyword>
<dbReference type="EMBL" id="JARBHB010000015">
    <property type="protein sequence ID" value="KAJ8867276.1"/>
    <property type="molecule type" value="Genomic_DNA"/>
</dbReference>
<feature type="compositionally biased region" description="Polar residues" evidence="1">
    <location>
        <begin position="702"/>
        <end position="724"/>
    </location>
</feature>
<dbReference type="Proteomes" id="UP001159363">
    <property type="component" value="Chromosome 14"/>
</dbReference>
<proteinExistence type="predicted"/>
<reference evidence="2 3" key="1">
    <citation type="submission" date="2023-02" db="EMBL/GenBank/DDBJ databases">
        <title>LHISI_Scaffold_Assembly.</title>
        <authorList>
            <person name="Stuart O.P."/>
            <person name="Cleave R."/>
            <person name="Magrath M.J.L."/>
            <person name="Mikheyev A.S."/>
        </authorList>
    </citation>
    <scope>NUCLEOTIDE SEQUENCE [LARGE SCALE GENOMIC DNA]</scope>
    <source>
        <strain evidence="2">Daus_M_001</strain>
        <tissue evidence="2">Leg muscle</tissue>
    </source>
</reference>
<organism evidence="2 3">
    <name type="scientific">Dryococelus australis</name>
    <dbReference type="NCBI Taxonomy" id="614101"/>
    <lineage>
        <taxon>Eukaryota</taxon>
        <taxon>Metazoa</taxon>
        <taxon>Ecdysozoa</taxon>
        <taxon>Arthropoda</taxon>
        <taxon>Hexapoda</taxon>
        <taxon>Insecta</taxon>
        <taxon>Pterygota</taxon>
        <taxon>Neoptera</taxon>
        <taxon>Polyneoptera</taxon>
        <taxon>Phasmatodea</taxon>
        <taxon>Verophasmatodea</taxon>
        <taxon>Anareolatae</taxon>
        <taxon>Phasmatidae</taxon>
        <taxon>Eurycanthinae</taxon>
        <taxon>Dryococelus</taxon>
    </lineage>
</organism>
<comment type="caution">
    <text evidence="2">The sequence shown here is derived from an EMBL/GenBank/DDBJ whole genome shotgun (WGS) entry which is preliminary data.</text>
</comment>